<protein>
    <submittedName>
        <fullName evidence="2">Uncharacterized protein</fullName>
    </submittedName>
</protein>
<evidence type="ECO:0000313" key="2">
    <source>
        <dbReference type="EMBL" id="KAF5232825.1"/>
    </source>
</evidence>
<keyword evidence="3" id="KW-1185">Reference proteome</keyword>
<feature type="region of interest" description="Disordered" evidence="1">
    <location>
        <begin position="82"/>
        <end position="107"/>
    </location>
</feature>
<name>A0AAN5Z4D5_FUSAU</name>
<proteinExistence type="predicted"/>
<reference evidence="2 3" key="1">
    <citation type="submission" date="2020-02" db="EMBL/GenBank/DDBJ databases">
        <title>Identification and distribution of gene clusters putatively required for synthesis of sphingolipid metabolism inhibitors in phylogenetically diverse species of the filamentous fungus Fusarium.</title>
        <authorList>
            <person name="Kim H.-S."/>
            <person name="Busman M."/>
            <person name="Brown D.W."/>
            <person name="Divon H."/>
            <person name="Uhlig S."/>
            <person name="Proctor R.H."/>
        </authorList>
    </citation>
    <scope>NUCLEOTIDE SEQUENCE [LARGE SCALE GENOMIC DNA]</scope>
    <source>
        <strain evidence="2 3">NRRL 2903</strain>
    </source>
</reference>
<accession>A0AAN5Z4D5</accession>
<evidence type="ECO:0000256" key="1">
    <source>
        <dbReference type="SAM" id="MobiDB-lite"/>
    </source>
</evidence>
<comment type="caution">
    <text evidence="2">The sequence shown here is derived from an EMBL/GenBank/DDBJ whole genome shotgun (WGS) entry which is preliminary data.</text>
</comment>
<sequence length="162" mass="17316">MANSGACIDLAPADREQIYGDGEQGIDGSSSNRENDQVDAAGWQVSARSWQENLESIDDNMNKLVEAASALGSKVQPLQALSNLGPEVETGGESSDNGSKLKRRSANQIDARKKLKAVVAELSQSSNYALDARRYLDDTIKGSDLANPKLPATELIQTRPLG</sequence>
<gene>
    <name evidence="2" type="ORF">FAUST_8528</name>
</gene>
<organism evidence="2 3">
    <name type="scientific">Fusarium austroamericanum</name>
    <dbReference type="NCBI Taxonomy" id="282268"/>
    <lineage>
        <taxon>Eukaryota</taxon>
        <taxon>Fungi</taxon>
        <taxon>Dikarya</taxon>
        <taxon>Ascomycota</taxon>
        <taxon>Pezizomycotina</taxon>
        <taxon>Sordariomycetes</taxon>
        <taxon>Hypocreomycetidae</taxon>
        <taxon>Hypocreales</taxon>
        <taxon>Nectriaceae</taxon>
        <taxon>Fusarium</taxon>
    </lineage>
</organism>
<feature type="region of interest" description="Disordered" evidence="1">
    <location>
        <begin position="1"/>
        <end position="42"/>
    </location>
</feature>
<evidence type="ECO:0000313" key="3">
    <source>
        <dbReference type="Proteomes" id="UP000537989"/>
    </source>
</evidence>
<dbReference type="Proteomes" id="UP000537989">
    <property type="component" value="Unassembled WGS sequence"/>
</dbReference>
<dbReference type="AlphaFoldDB" id="A0AAN5Z4D5"/>
<dbReference type="EMBL" id="JAAMOD010000272">
    <property type="protein sequence ID" value="KAF5232825.1"/>
    <property type="molecule type" value="Genomic_DNA"/>
</dbReference>